<feature type="region of interest" description="Disordered" evidence="1">
    <location>
        <begin position="332"/>
        <end position="368"/>
    </location>
</feature>
<dbReference type="Proteomes" id="UP000198372">
    <property type="component" value="Unassembled WGS sequence"/>
</dbReference>
<reference evidence="3" key="1">
    <citation type="submission" date="2016-09" db="EMBL/GenBank/DDBJ databases">
        <authorList>
            <person name="Jeantristanb JTB J.-T."/>
            <person name="Ricardo R."/>
        </authorList>
    </citation>
    <scope>NUCLEOTIDE SEQUENCE [LARGE SCALE GENOMIC DNA]</scope>
</reference>
<accession>A0A238F7P0</accession>
<sequence>MSTHHQIQLTSRHQPAQATIAPASTSKVEDAQDPVSARSPLFAHAYHRGKPAQRTTSAVLDAAGHSTSTTRKKVSIGPGGSTFRTPFTFKPKHGPLRSVHATLSDARLRARPKPGGPDHPFDGARRLPQRGAEQLVIDDEEEDEDEMESEDDDDDGFETTSDEEEDEDEDMYDVQMGQAQDDSGVGLQDTRDMYDEEFKRKIRALERGPLINAYQDNLELATAQYSHVLDDMKLLLKRDLGEEVGQELRTQIEGALEHRRRVDEALVEERDHFVINVAEANVTQAQDLINQLYELHKQKIESHKLYERNITSARDQTRAEIAVLTKKYEQESSKLLKKMSTPNKASSTGNPSLTSARAKGKGRARATR</sequence>
<feature type="region of interest" description="Disordered" evidence="1">
    <location>
        <begin position="1"/>
        <end position="171"/>
    </location>
</feature>
<dbReference type="EMBL" id="FMSP01000004">
    <property type="protein sequence ID" value="SCV69167.1"/>
    <property type="molecule type" value="Genomic_DNA"/>
</dbReference>
<keyword evidence="3" id="KW-1185">Reference proteome</keyword>
<feature type="compositionally biased region" description="Polar residues" evidence="1">
    <location>
        <begin position="340"/>
        <end position="355"/>
    </location>
</feature>
<proteinExistence type="predicted"/>
<protein>
    <submittedName>
        <fullName evidence="2">BQ2448_2187 protein</fullName>
    </submittedName>
</protein>
<feature type="compositionally biased region" description="Basic residues" evidence="1">
    <location>
        <begin position="358"/>
        <end position="368"/>
    </location>
</feature>
<gene>
    <name evidence="2" type="ORF">BQ2448_2187</name>
</gene>
<organism evidence="2 3">
    <name type="scientific">Microbotryum intermedium</name>
    <dbReference type="NCBI Taxonomy" id="269621"/>
    <lineage>
        <taxon>Eukaryota</taxon>
        <taxon>Fungi</taxon>
        <taxon>Dikarya</taxon>
        <taxon>Basidiomycota</taxon>
        <taxon>Pucciniomycotina</taxon>
        <taxon>Microbotryomycetes</taxon>
        <taxon>Microbotryales</taxon>
        <taxon>Microbotryaceae</taxon>
        <taxon>Microbotryum</taxon>
    </lineage>
</organism>
<feature type="compositionally biased region" description="Polar residues" evidence="1">
    <location>
        <begin position="1"/>
        <end position="26"/>
    </location>
</feature>
<dbReference type="AlphaFoldDB" id="A0A238F7P0"/>
<name>A0A238F7P0_9BASI</name>
<evidence type="ECO:0000313" key="2">
    <source>
        <dbReference type="EMBL" id="SCV69167.1"/>
    </source>
</evidence>
<feature type="compositionally biased region" description="Acidic residues" evidence="1">
    <location>
        <begin position="136"/>
        <end position="171"/>
    </location>
</feature>
<evidence type="ECO:0000256" key="1">
    <source>
        <dbReference type="SAM" id="MobiDB-lite"/>
    </source>
</evidence>
<dbReference type="OrthoDB" id="2537023at2759"/>
<evidence type="ECO:0000313" key="3">
    <source>
        <dbReference type="Proteomes" id="UP000198372"/>
    </source>
</evidence>